<proteinExistence type="predicted"/>
<accession>A0A7R9PPL6</accession>
<reference evidence="2" key="1">
    <citation type="submission" date="2020-11" db="EMBL/GenBank/DDBJ databases">
        <authorList>
            <person name="Tran Van P."/>
        </authorList>
    </citation>
    <scope>NUCLEOTIDE SEQUENCE</scope>
</reference>
<feature type="region of interest" description="Disordered" evidence="1">
    <location>
        <begin position="284"/>
        <end position="311"/>
    </location>
</feature>
<evidence type="ECO:0000313" key="2">
    <source>
        <dbReference type="EMBL" id="CAD7602116.1"/>
    </source>
</evidence>
<protein>
    <submittedName>
        <fullName evidence="2">Uncharacterized protein</fullName>
    </submittedName>
</protein>
<dbReference type="AlphaFoldDB" id="A0A7R9PPL6"/>
<dbReference type="EMBL" id="OE843052">
    <property type="protein sequence ID" value="CAD7602116.1"/>
    <property type="molecule type" value="Genomic_DNA"/>
</dbReference>
<evidence type="ECO:0000256" key="1">
    <source>
        <dbReference type="SAM" id="MobiDB-lite"/>
    </source>
</evidence>
<sequence>MKVKQQSVASHYMSRINLKLRDASGCRKILPMSVGSDGRDIIEGGVYRHPPTAACSQLHGASPSLRRMGLRHFLLPAALLVAILLGWSPQRAQGNKDGFNLYKGKTWPLQSLLPSFSPLPLPPPVAPTRVIKIIRYYNWVELRKLIIPCSFECCNPCNVLSFYMFRCSTGIIIRTELKDELGGLNLEEVNPHLRGGRVENNLGKTSPPPSWAFELNTSSALANYATEADLLRGKSEESSEPELRVEPPHKLIYFFRTPLLAPVGDGPGADLGKRMNEFKNHMLSRDSPEESTVEEANQQAKGVSPNRDSNLDIPVLDSLGANSQLTDKDCDSPPVMLSYLETRSHTPTSSRSSPQYLHGPGAWVKRGPGSILTWVLSAKPPSTQSDLRNTQLEFESNEKTQARRFLLYKRCSMRPAILCCITQQFDQYFINQLPYIKQNMMNKMFVDIGTIHVRTSIEVRQPKLHLPVETSGPHKGWVKSVRTICSHEDLRQKKKGAMDLYLPNIFLHKFRANDPDEAGISSVGNGSGAQGLACSGRTKQKHAFGRLNAQCPSKWKMEM</sequence>
<organism evidence="2">
    <name type="scientific">Timema genevievae</name>
    <name type="common">Walking stick</name>
    <dbReference type="NCBI Taxonomy" id="629358"/>
    <lineage>
        <taxon>Eukaryota</taxon>
        <taxon>Metazoa</taxon>
        <taxon>Ecdysozoa</taxon>
        <taxon>Arthropoda</taxon>
        <taxon>Hexapoda</taxon>
        <taxon>Insecta</taxon>
        <taxon>Pterygota</taxon>
        <taxon>Neoptera</taxon>
        <taxon>Polyneoptera</taxon>
        <taxon>Phasmatodea</taxon>
        <taxon>Timematodea</taxon>
        <taxon>Timematoidea</taxon>
        <taxon>Timematidae</taxon>
        <taxon>Timema</taxon>
    </lineage>
</organism>
<name>A0A7R9PPL6_TIMGE</name>
<gene>
    <name evidence="2" type="ORF">TGEB3V08_LOCUS8208</name>
</gene>